<dbReference type="SUPFAM" id="SSF81653">
    <property type="entry name" value="Calcium ATPase, transduction domain A"/>
    <property type="match status" value="1"/>
</dbReference>
<dbReference type="Pfam" id="PF00122">
    <property type="entry name" value="E1-E2_ATPase"/>
    <property type="match status" value="1"/>
</dbReference>
<dbReference type="RefSeq" id="WP_354435116.1">
    <property type="nucleotide sequence ID" value="NZ_JBEPLY010000012.1"/>
</dbReference>
<evidence type="ECO:0000256" key="12">
    <source>
        <dbReference type="ARBA" id="ARBA00022989"/>
    </source>
</evidence>
<dbReference type="EMBL" id="JBEPLY010000012">
    <property type="protein sequence ID" value="MET3601306.1"/>
    <property type="molecule type" value="Genomic_DNA"/>
</dbReference>
<evidence type="ECO:0000256" key="8">
    <source>
        <dbReference type="ARBA" id="ARBA00022796"/>
    </source>
</evidence>
<sequence length="829" mass="85907">MEQTVTKKPATAGKVQHLVLPVSGMTCASCVSSVERVVRKLDGVDTVSVNLATETADVALADRKAKANVVAAIEKAGYGVPLETIKIGVGGMTCASCVASVERALSRVPGVLEAKVNLATEQATVAVDKATTLSTVEAAIEKAGYEPRRLGAETGAVSTQEDAREKERAALKRDLLTAFVFTLPLFILEMGSHFIPAFGSALTSAVGVYPLHVFYFVLATIVQFGPGRRFYRHGIASFRRLSPDMNALVMLGSTAAWGYSTFATFLPQIFPEGAAQVYFESSAVIITLILLGRFLEAKAKGRTSAAITHLLGLQPKTARVERDGEQADVPIEELKLGDVVVVRPGEKVAVDGVVVSGTSYVDESMISGEPVPVAKNTDDAVTGGTINKTGTFTFRASAIGADTVLARIVKMVENAQGAKLPVQALVDKVTAWFVPAVLLAAAITFVIWMVFGPSPALSFALVNAVAVMIIACPCAMGLATPTSIMVGTGRAAEIGVLFRNGEALQTLKDTKIVAFDKTGTLTEGRPVVTDVVTADGFDRNTVLGLAAAVEQGSEHPLAEAVLTTVKDEGLDIAKTADFSAVPGFGVSATVNGSKVNVGARRFMARAGVDTQALDGDAERLAENARSLLFVAVDGKAAGVIGVADPVKPSAKAAIAALHAAGLKTAMISGDNRKTAESIAREVGIDTVVADVLPDGKVEALEKLKAGHGAIAFAGDGINDAPALAAADTGIAIGTGTDIAIETADVVLMSGELSGVVSAISLSRAVMRNIAQNLFWAFAYNAVLIPVAAGILFPVNGTLLSPMLAAGAMGLSSVFVLSNALRLKRFNPAH</sequence>
<evidence type="ECO:0000256" key="1">
    <source>
        <dbReference type="ARBA" id="ARBA00004127"/>
    </source>
</evidence>
<dbReference type="CDD" id="cd00371">
    <property type="entry name" value="HMA"/>
    <property type="match status" value="2"/>
</dbReference>
<keyword evidence="13" id="KW-0186">Copper</keyword>
<feature type="transmembrane region" description="Helical" evidence="16">
    <location>
        <begin position="276"/>
        <end position="295"/>
    </location>
</feature>
<protein>
    <submittedName>
        <fullName evidence="18">Cu+-exporting ATPase</fullName>
    </submittedName>
</protein>
<keyword evidence="8" id="KW-0187">Copper transport</keyword>
<dbReference type="PANTHER" id="PTHR43520:SF8">
    <property type="entry name" value="P-TYPE CU(+) TRANSPORTER"/>
    <property type="match status" value="1"/>
</dbReference>
<evidence type="ECO:0000256" key="7">
    <source>
        <dbReference type="ARBA" id="ARBA00022741"/>
    </source>
</evidence>
<organism evidence="18 19">
    <name type="scientific">Martelella mangrovi</name>
    <dbReference type="NCBI Taxonomy" id="1397477"/>
    <lineage>
        <taxon>Bacteria</taxon>
        <taxon>Pseudomonadati</taxon>
        <taxon>Pseudomonadota</taxon>
        <taxon>Alphaproteobacteria</taxon>
        <taxon>Hyphomicrobiales</taxon>
        <taxon>Aurantimonadaceae</taxon>
        <taxon>Martelella</taxon>
    </lineage>
</organism>
<dbReference type="PROSITE" id="PS00154">
    <property type="entry name" value="ATPASE_E1_E2"/>
    <property type="match status" value="1"/>
</dbReference>
<keyword evidence="19" id="KW-1185">Reference proteome</keyword>
<dbReference type="Pfam" id="PF00403">
    <property type="entry name" value="HMA"/>
    <property type="match status" value="2"/>
</dbReference>
<keyword evidence="10" id="KW-0460">Magnesium</keyword>
<evidence type="ECO:0000256" key="9">
    <source>
        <dbReference type="ARBA" id="ARBA00022840"/>
    </source>
</evidence>
<comment type="subcellular location">
    <subcellularLocation>
        <location evidence="16">Cell membrane</location>
    </subcellularLocation>
    <subcellularLocation>
        <location evidence="1">Endomembrane system</location>
        <topology evidence="1">Multi-pass membrane protein</topology>
    </subcellularLocation>
</comment>
<evidence type="ECO:0000256" key="2">
    <source>
        <dbReference type="ARBA" id="ARBA00006024"/>
    </source>
</evidence>
<feature type="transmembrane region" description="Helical" evidence="16">
    <location>
        <begin position="773"/>
        <end position="792"/>
    </location>
</feature>
<evidence type="ECO:0000256" key="3">
    <source>
        <dbReference type="ARBA" id="ARBA00022448"/>
    </source>
</evidence>
<keyword evidence="5 16" id="KW-0479">Metal-binding</keyword>
<evidence type="ECO:0000259" key="17">
    <source>
        <dbReference type="PROSITE" id="PS50846"/>
    </source>
</evidence>
<dbReference type="PRINTS" id="PR00943">
    <property type="entry name" value="CUATPASE"/>
</dbReference>
<feature type="transmembrane region" description="Helical" evidence="16">
    <location>
        <begin position="247"/>
        <end position="270"/>
    </location>
</feature>
<comment type="similarity">
    <text evidence="2 16">Belongs to the cation transport ATPase (P-type) (TC 3.A.3) family. Type IB subfamily.</text>
</comment>
<dbReference type="Gene3D" id="3.30.70.100">
    <property type="match status" value="2"/>
</dbReference>
<evidence type="ECO:0000256" key="15">
    <source>
        <dbReference type="ARBA" id="ARBA00023136"/>
    </source>
</evidence>
<dbReference type="NCBIfam" id="TIGR01525">
    <property type="entry name" value="ATPase-IB_hvy"/>
    <property type="match status" value="1"/>
</dbReference>
<keyword evidence="6" id="KW-0677">Repeat</keyword>
<dbReference type="Gene3D" id="3.40.1110.10">
    <property type="entry name" value="Calcium-transporting ATPase, cytoplasmic domain N"/>
    <property type="match status" value="1"/>
</dbReference>
<feature type="transmembrane region" description="Helical" evidence="16">
    <location>
        <begin position="429"/>
        <end position="451"/>
    </location>
</feature>
<evidence type="ECO:0000313" key="19">
    <source>
        <dbReference type="Proteomes" id="UP001549164"/>
    </source>
</evidence>
<keyword evidence="9 16" id="KW-0067">ATP-binding</keyword>
<dbReference type="InterPro" id="IPR036163">
    <property type="entry name" value="HMA_dom_sf"/>
</dbReference>
<dbReference type="SUPFAM" id="SSF56784">
    <property type="entry name" value="HAD-like"/>
    <property type="match status" value="1"/>
</dbReference>
<accession>A0ABV2IET3</accession>
<dbReference type="InterPro" id="IPR059000">
    <property type="entry name" value="ATPase_P-type_domA"/>
</dbReference>
<name>A0ABV2IET3_9HYPH</name>
<dbReference type="InterPro" id="IPR023298">
    <property type="entry name" value="ATPase_P-typ_TM_dom_sf"/>
</dbReference>
<dbReference type="CDD" id="cd02094">
    <property type="entry name" value="P-type_ATPase_Cu-like"/>
    <property type="match status" value="1"/>
</dbReference>
<evidence type="ECO:0000256" key="10">
    <source>
        <dbReference type="ARBA" id="ARBA00022842"/>
    </source>
</evidence>
<keyword evidence="11" id="KW-1278">Translocase</keyword>
<dbReference type="InterPro" id="IPR018303">
    <property type="entry name" value="ATPase_P-typ_P_site"/>
</dbReference>
<evidence type="ECO:0000256" key="6">
    <source>
        <dbReference type="ARBA" id="ARBA00022737"/>
    </source>
</evidence>
<dbReference type="SFLD" id="SFLDG00002">
    <property type="entry name" value="C1.7:_P-type_atpase_like"/>
    <property type="match status" value="1"/>
</dbReference>
<keyword evidence="14" id="KW-0406">Ion transport</keyword>
<keyword evidence="3" id="KW-0813">Transport</keyword>
<dbReference type="SFLD" id="SFLDS00003">
    <property type="entry name" value="Haloacid_Dehalogenase"/>
    <property type="match status" value="1"/>
</dbReference>
<keyword evidence="4 16" id="KW-0812">Transmembrane</keyword>
<dbReference type="InterPro" id="IPR036412">
    <property type="entry name" value="HAD-like_sf"/>
</dbReference>
<dbReference type="PROSITE" id="PS01047">
    <property type="entry name" value="HMA_1"/>
    <property type="match status" value="2"/>
</dbReference>
<dbReference type="PANTHER" id="PTHR43520">
    <property type="entry name" value="ATP7, ISOFORM B"/>
    <property type="match status" value="1"/>
</dbReference>
<proteinExistence type="inferred from homology"/>
<reference evidence="18 19" key="1">
    <citation type="submission" date="2024-06" db="EMBL/GenBank/DDBJ databases">
        <title>Genomic Encyclopedia of Type Strains, Phase IV (KMG-IV): sequencing the most valuable type-strain genomes for metagenomic binning, comparative biology and taxonomic classification.</title>
        <authorList>
            <person name="Goeker M."/>
        </authorList>
    </citation>
    <scope>NUCLEOTIDE SEQUENCE [LARGE SCALE GENOMIC DNA]</scope>
    <source>
        <strain evidence="18 19">DSM 28102</strain>
    </source>
</reference>
<dbReference type="PROSITE" id="PS50846">
    <property type="entry name" value="HMA_2"/>
    <property type="match status" value="2"/>
</dbReference>
<gene>
    <name evidence="18" type="ORF">ABID12_003262</name>
</gene>
<evidence type="ECO:0000313" key="18">
    <source>
        <dbReference type="EMBL" id="MET3601306.1"/>
    </source>
</evidence>
<feature type="transmembrane region" description="Helical" evidence="16">
    <location>
        <begin position="207"/>
        <end position="226"/>
    </location>
</feature>
<evidence type="ECO:0000256" key="11">
    <source>
        <dbReference type="ARBA" id="ARBA00022967"/>
    </source>
</evidence>
<evidence type="ECO:0000256" key="5">
    <source>
        <dbReference type="ARBA" id="ARBA00022723"/>
    </source>
</evidence>
<evidence type="ECO:0000256" key="13">
    <source>
        <dbReference type="ARBA" id="ARBA00023008"/>
    </source>
</evidence>
<dbReference type="SUPFAM" id="SSF55008">
    <property type="entry name" value="HMA, heavy metal-associated domain"/>
    <property type="match status" value="2"/>
</dbReference>
<dbReference type="Gene3D" id="3.40.50.1000">
    <property type="entry name" value="HAD superfamily/HAD-like"/>
    <property type="match status" value="1"/>
</dbReference>
<feature type="domain" description="HMA" evidence="17">
    <location>
        <begin position="83"/>
        <end position="148"/>
    </location>
</feature>
<feature type="domain" description="HMA" evidence="17">
    <location>
        <begin position="16"/>
        <end position="81"/>
    </location>
</feature>
<keyword evidence="16" id="KW-1003">Cell membrane</keyword>
<dbReference type="InterPro" id="IPR001757">
    <property type="entry name" value="P_typ_ATPase"/>
</dbReference>
<dbReference type="SUPFAM" id="SSF81665">
    <property type="entry name" value="Calcium ATPase, transmembrane domain M"/>
    <property type="match status" value="1"/>
</dbReference>
<dbReference type="InterPro" id="IPR027256">
    <property type="entry name" value="P-typ_ATPase_IB"/>
</dbReference>
<dbReference type="InterPro" id="IPR006121">
    <property type="entry name" value="HMA_dom"/>
</dbReference>
<feature type="transmembrane region" description="Helical" evidence="16">
    <location>
        <begin position="175"/>
        <end position="195"/>
    </location>
</feature>
<keyword evidence="12 16" id="KW-1133">Transmembrane helix</keyword>
<dbReference type="PRINTS" id="PR00119">
    <property type="entry name" value="CATATPASE"/>
</dbReference>
<dbReference type="InterPro" id="IPR017969">
    <property type="entry name" value="Heavy-metal-associated_CS"/>
</dbReference>
<dbReference type="Proteomes" id="UP001549164">
    <property type="component" value="Unassembled WGS sequence"/>
</dbReference>
<evidence type="ECO:0000256" key="16">
    <source>
        <dbReference type="RuleBase" id="RU362081"/>
    </source>
</evidence>
<dbReference type="InterPro" id="IPR044492">
    <property type="entry name" value="P_typ_ATPase_HD_dom"/>
</dbReference>
<evidence type="ECO:0000256" key="14">
    <source>
        <dbReference type="ARBA" id="ARBA00023065"/>
    </source>
</evidence>
<evidence type="ECO:0000256" key="4">
    <source>
        <dbReference type="ARBA" id="ARBA00022692"/>
    </source>
</evidence>
<dbReference type="NCBIfam" id="TIGR01511">
    <property type="entry name" value="ATPase-IB1_Cu"/>
    <property type="match status" value="1"/>
</dbReference>
<dbReference type="Pfam" id="PF00702">
    <property type="entry name" value="Hydrolase"/>
    <property type="match status" value="1"/>
</dbReference>
<dbReference type="Gene3D" id="2.70.150.10">
    <property type="entry name" value="Calcium-transporting ATPase, cytoplasmic transduction domain A"/>
    <property type="match status" value="1"/>
</dbReference>
<dbReference type="NCBIfam" id="TIGR00003">
    <property type="entry name" value="copper ion binding protein"/>
    <property type="match status" value="2"/>
</dbReference>
<dbReference type="InterPro" id="IPR008250">
    <property type="entry name" value="ATPase_P-typ_transduc_dom_A_sf"/>
</dbReference>
<dbReference type="InterPro" id="IPR006122">
    <property type="entry name" value="HMA_Cu_ion-bd"/>
</dbReference>
<comment type="caution">
    <text evidence="18">The sequence shown here is derived from an EMBL/GenBank/DDBJ whole genome shotgun (WGS) entry which is preliminary data.</text>
</comment>
<keyword evidence="7 16" id="KW-0547">Nucleotide-binding</keyword>
<keyword evidence="15 16" id="KW-0472">Membrane</keyword>
<feature type="transmembrane region" description="Helical" evidence="16">
    <location>
        <begin position="457"/>
        <end position="480"/>
    </location>
</feature>
<dbReference type="InterPro" id="IPR023299">
    <property type="entry name" value="ATPase_P-typ_cyto_dom_N"/>
</dbReference>
<dbReference type="SFLD" id="SFLDF00027">
    <property type="entry name" value="p-type_atpase"/>
    <property type="match status" value="1"/>
</dbReference>
<feature type="transmembrane region" description="Helical" evidence="16">
    <location>
        <begin position="798"/>
        <end position="820"/>
    </location>
</feature>
<dbReference type="InterPro" id="IPR023214">
    <property type="entry name" value="HAD_sf"/>
</dbReference>
<dbReference type="NCBIfam" id="TIGR01494">
    <property type="entry name" value="ATPase_P-type"/>
    <property type="match status" value="1"/>
</dbReference>